<gene>
    <name evidence="5" type="ORF">ENSA7_48430</name>
</gene>
<evidence type="ECO:0000256" key="2">
    <source>
        <dbReference type="ARBA" id="ARBA00022737"/>
    </source>
</evidence>
<dbReference type="InterPro" id="IPR006624">
    <property type="entry name" value="Beta-propeller_rpt_TECPR"/>
</dbReference>
<keyword evidence="2" id="KW-0677">Repeat</keyword>
<dbReference type="PANTHER" id="PTHR38934:SF6">
    <property type="entry name" value="CHROMOSOME UNDETERMINED SCAFFOLD_176, WHOLE GENOME SHOTGUN SEQUENCE"/>
    <property type="match status" value="1"/>
</dbReference>
<sequence>MPGRSSPYTARCFVLPVLLCSLACTDDTTVANAGTSGETDTGNADESGDGDGDPGDGDGDAVEECGNGVVEGDEECDDGDSDNTDNCLDNCLESTCGDGYVGPGEGCDDGNMVDDDACTNTCALASCGDGMVQVGEGCDDGNTDNTDECLNTCVVASCGDGHVWAGFEACDDGNADNTDDCPELCAHATCGDGYTWADNEECDDANLNSTDACTETCESAECGDGHIWAGNEECDDANDDNTDNCVLGCVEAICGDGYLGPGEGCDDGNAVDEDQCTNACALATCGDGVLHPGESCDDGDLDNTDACLNTCVNASCGDGYTWANNEECDDGNANNTDACPETCIAAYCGDGFEYANVEDCDDNNDNDNDACSSQCANAICGDGFLWLGLEECDDGNMVGGDGCSQICTTEPNPPNNWLFRTNTWGGRSDHRFRTIVNLADDDVWFLGQSVVHFDGSWLTSYEVPFGQGLWMLDHAVTPEGDIWATEIQKMYHYDGSGWAVVDFEQPYNVEGVWRSPTGVIWIGAEDGIILRRTIINTWEEVPCPVVEDVSSLWGTDDDNIWAVTTSGTVLRWDGNTWAIDDQVNQGFVRIRGIDENNIQAVTSTGIQREWDGQIWKNVGLPTYAYYDIWWPAPGKRCTVGGNEFDEGYMSCFNGNFWEHVKPASTTDWIDTMTELDDQRRVATDEEGGIQSLSPQSGWLTEVPLSDQFSFPMRGAWRRSDDDIWAVSSTTGRVVHYDGSDWTQTQNLNTGELLRIDGFGNTGWIARPIGLMWKFDGNAWIPQNVPVATVQISSLEIFAEGQGWATGSSGGVYRLLRLQNNIWSDATVPGLNGGRVYAIDTDNAYMLSGAATLYHWNGSDWAVVPNIPLDNNASFSAIEGTGPDNIWIVGGNDTVLQWDGLDWTEHDISPNPFTPENLNVLGLDETGDVWTRAMVSNEIFHYHQGQWSVRTLPFLESSLATVRASDNSRWWIGGRFLETRN</sequence>
<evidence type="ECO:0000313" key="6">
    <source>
        <dbReference type="Proteomes" id="UP000238823"/>
    </source>
</evidence>
<dbReference type="Proteomes" id="UP000238823">
    <property type="component" value="Unassembled WGS sequence"/>
</dbReference>
<dbReference type="PANTHER" id="PTHR38934">
    <property type="entry name" value="HYPHALLY REGULATED CELL WALL PROTEIN 1"/>
    <property type="match status" value="1"/>
</dbReference>
<keyword evidence="1" id="KW-0732">Signal</keyword>
<dbReference type="OrthoDB" id="8093255at2"/>
<dbReference type="SUPFAM" id="SSF63829">
    <property type="entry name" value="Calcium-dependent phosphotriesterase"/>
    <property type="match status" value="1"/>
</dbReference>
<comment type="caution">
    <text evidence="5">The sequence shown here is derived from an EMBL/GenBank/DDBJ whole genome shotgun (WGS) entry which is preliminary data.</text>
</comment>
<proteinExistence type="predicted"/>
<feature type="compositionally biased region" description="Polar residues" evidence="4">
    <location>
        <begin position="31"/>
        <end position="44"/>
    </location>
</feature>
<accession>A0A2S9YIP1</accession>
<dbReference type="InterPro" id="IPR011936">
    <property type="entry name" value="Myxo_disulph_rpt"/>
</dbReference>
<dbReference type="NCBIfam" id="TIGR02232">
    <property type="entry name" value="myxo_disulf_rpt"/>
    <property type="match status" value="8"/>
</dbReference>
<dbReference type="SMART" id="SM00706">
    <property type="entry name" value="TECPR"/>
    <property type="match status" value="3"/>
</dbReference>
<feature type="compositionally biased region" description="Acidic residues" evidence="4">
    <location>
        <begin position="46"/>
        <end position="63"/>
    </location>
</feature>
<feature type="region of interest" description="Disordered" evidence="4">
    <location>
        <begin position="31"/>
        <end position="64"/>
    </location>
</feature>
<dbReference type="RefSeq" id="WP_106091750.1">
    <property type="nucleotide sequence ID" value="NZ_PVNL01000100.1"/>
</dbReference>
<evidence type="ECO:0000256" key="3">
    <source>
        <dbReference type="ARBA" id="ARBA00023157"/>
    </source>
</evidence>
<evidence type="ECO:0000256" key="4">
    <source>
        <dbReference type="SAM" id="MobiDB-lite"/>
    </source>
</evidence>
<organism evidence="5 6">
    <name type="scientific">Enhygromyxa salina</name>
    <dbReference type="NCBI Taxonomy" id="215803"/>
    <lineage>
        <taxon>Bacteria</taxon>
        <taxon>Pseudomonadati</taxon>
        <taxon>Myxococcota</taxon>
        <taxon>Polyangia</taxon>
        <taxon>Nannocystales</taxon>
        <taxon>Nannocystaceae</taxon>
        <taxon>Enhygromyxa</taxon>
    </lineage>
</organism>
<reference evidence="5 6" key="1">
    <citation type="submission" date="2018-03" db="EMBL/GenBank/DDBJ databases">
        <title>Draft Genome Sequences of the Obligatory Marine Myxobacteria Enhygromyxa salina SWB007.</title>
        <authorList>
            <person name="Poehlein A."/>
            <person name="Moghaddam J.A."/>
            <person name="Harms H."/>
            <person name="Alanjari M."/>
            <person name="Koenig G.M."/>
            <person name="Daniel R."/>
            <person name="Schaeberle T.F."/>
        </authorList>
    </citation>
    <scope>NUCLEOTIDE SEQUENCE [LARGE SCALE GENOMIC DNA]</scope>
    <source>
        <strain evidence="5 6">SWB007</strain>
    </source>
</reference>
<protein>
    <recommendedName>
        <fullName evidence="7">Multiple EGF-like-domain protein 3</fullName>
    </recommendedName>
</protein>
<evidence type="ECO:0000313" key="5">
    <source>
        <dbReference type="EMBL" id="PRQ04912.1"/>
    </source>
</evidence>
<name>A0A2S9YIP1_9BACT</name>
<dbReference type="AlphaFoldDB" id="A0A2S9YIP1"/>
<evidence type="ECO:0000256" key="1">
    <source>
        <dbReference type="ARBA" id="ARBA00022729"/>
    </source>
</evidence>
<dbReference type="Pfam" id="PF13948">
    <property type="entry name" value="DUF4215"/>
    <property type="match status" value="3"/>
</dbReference>
<keyword evidence="3" id="KW-1015">Disulfide bond</keyword>
<evidence type="ECO:0008006" key="7">
    <source>
        <dbReference type="Google" id="ProtNLM"/>
    </source>
</evidence>
<dbReference type="EMBL" id="PVNL01000100">
    <property type="protein sequence ID" value="PRQ04912.1"/>
    <property type="molecule type" value="Genomic_DNA"/>
</dbReference>